<gene>
    <name evidence="6" type="ORF">DWV00_20510</name>
</gene>
<dbReference type="SUPFAM" id="SSF46785">
    <property type="entry name" value="Winged helix' DNA-binding domain"/>
    <property type="match status" value="1"/>
</dbReference>
<sequence length="261" mass="27820">MTTPLVRLAPLDLIRGFVAVGRRMSVTLAAEDLCLTQSAVSRQIHSLEDALGVSLFHRGYRSISFTPAGERLFRTADGVVRQLQDAFETITRPAEKQPVTITAGIGVASRWLLPRLSELQRRYPALDVRVAANDKFLDLRTENIDLAIRHASVADAPAGATRLFDETILAAAGPSPGVAPADAGKSERSANAYWLLQADSNARQDVRDVARWIAEQAHAAAEPTANASPLARSAAPAPNADVALDALAVEDTAAGERVALS</sequence>
<dbReference type="Gene3D" id="3.40.190.10">
    <property type="entry name" value="Periplasmic binding protein-like II"/>
    <property type="match status" value="1"/>
</dbReference>
<dbReference type="Proteomes" id="UP000256838">
    <property type="component" value="Unassembled WGS sequence"/>
</dbReference>
<accession>A0A3D8JWG0</accession>
<evidence type="ECO:0000256" key="2">
    <source>
        <dbReference type="ARBA" id="ARBA00023015"/>
    </source>
</evidence>
<keyword evidence="2" id="KW-0805">Transcription regulation</keyword>
<dbReference type="AlphaFoldDB" id="A0A3D8JWG0"/>
<dbReference type="GO" id="GO:0003677">
    <property type="term" value="F:DNA binding"/>
    <property type="evidence" value="ECO:0007669"/>
    <property type="project" value="UniProtKB-KW"/>
</dbReference>
<dbReference type="InterPro" id="IPR036388">
    <property type="entry name" value="WH-like_DNA-bd_sf"/>
</dbReference>
<dbReference type="OrthoDB" id="8688993at2"/>
<keyword evidence="7" id="KW-1185">Reference proteome</keyword>
<evidence type="ECO:0000313" key="7">
    <source>
        <dbReference type="Proteomes" id="UP000256838"/>
    </source>
</evidence>
<keyword evidence="3" id="KW-0238">DNA-binding</keyword>
<comment type="similarity">
    <text evidence="1">Belongs to the LysR transcriptional regulatory family.</text>
</comment>
<dbReference type="RefSeq" id="WP_115535432.1">
    <property type="nucleotide sequence ID" value="NZ_QRGA01000011.1"/>
</dbReference>
<dbReference type="InterPro" id="IPR058163">
    <property type="entry name" value="LysR-type_TF_proteobact-type"/>
</dbReference>
<organism evidence="6 7">
    <name type="scientific">Trinickia dinghuensis</name>
    <dbReference type="NCBI Taxonomy" id="2291023"/>
    <lineage>
        <taxon>Bacteria</taxon>
        <taxon>Pseudomonadati</taxon>
        <taxon>Pseudomonadota</taxon>
        <taxon>Betaproteobacteria</taxon>
        <taxon>Burkholderiales</taxon>
        <taxon>Burkholderiaceae</taxon>
        <taxon>Trinickia</taxon>
    </lineage>
</organism>
<name>A0A3D8JWG0_9BURK</name>
<dbReference type="PANTHER" id="PTHR30537">
    <property type="entry name" value="HTH-TYPE TRANSCRIPTIONAL REGULATOR"/>
    <property type="match status" value="1"/>
</dbReference>
<dbReference type="EMBL" id="QRGA01000011">
    <property type="protein sequence ID" value="RDU97035.1"/>
    <property type="molecule type" value="Genomic_DNA"/>
</dbReference>
<dbReference type="Pfam" id="PF03466">
    <property type="entry name" value="LysR_substrate"/>
    <property type="match status" value="1"/>
</dbReference>
<comment type="caution">
    <text evidence="6">The sequence shown here is derived from an EMBL/GenBank/DDBJ whole genome shotgun (WGS) entry which is preliminary data.</text>
</comment>
<evidence type="ECO:0000256" key="4">
    <source>
        <dbReference type="ARBA" id="ARBA00023163"/>
    </source>
</evidence>
<dbReference type="GO" id="GO:0003700">
    <property type="term" value="F:DNA-binding transcription factor activity"/>
    <property type="evidence" value="ECO:0007669"/>
    <property type="project" value="InterPro"/>
</dbReference>
<proteinExistence type="inferred from homology"/>
<dbReference type="InterPro" id="IPR005119">
    <property type="entry name" value="LysR_subst-bd"/>
</dbReference>
<evidence type="ECO:0000313" key="6">
    <source>
        <dbReference type="EMBL" id="RDU97035.1"/>
    </source>
</evidence>
<dbReference type="InterPro" id="IPR000847">
    <property type="entry name" value="LysR_HTH_N"/>
</dbReference>
<dbReference type="PANTHER" id="PTHR30537:SF5">
    <property type="entry name" value="HTH-TYPE TRANSCRIPTIONAL ACTIVATOR TTDR-RELATED"/>
    <property type="match status" value="1"/>
</dbReference>
<dbReference type="Gene3D" id="1.10.10.10">
    <property type="entry name" value="Winged helix-like DNA-binding domain superfamily/Winged helix DNA-binding domain"/>
    <property type="match status" value="1"/>
</dbReference>
<evidence type="ECO:0000256" key="1">
    <source>
        <dbReference type="ARBA" id="ARBA00009437"/>
    </source>
</evidence>
<dbReference type="PROSITE" id="PS50931">
    <property type="entry name" value="HTH_LYSR"/>
    <property type="match status" value="1"/>
</dbReference>
<dbReference type="InterPro" id="IPR036390">
    <property type="entry name" value="WH_DNA-bd_sf"/>
</dbReference>
<feature type="domain" description="HTH lysR-type" evidence="5">
    <location>
        <begin position="11"/>
        <end position="66"/>
    </location>
</feature>
<dbReference type="FunFam" id="1.10.10.10:FF:000001">
    <property type="entry name" value="LysR family transcriptional regulator"/>
    <property type="match status" value="1"/>
</dbReference>
<dbReference type="PRINTS" id="PR00039">
    <property type="entry name" value="HTHLYSR"/>
</dbReference>
<evidence type="ECO:0000259" key="5">
    <source>
        <dbReference type="PROSITE" id="PS50931"/>
    </source>
</evidence>
<protein>
    <submittedName>
        <fullName evidence="6">LysR family transcriptional regulator</fullName>
    </submittedName>
</protein>
<evidence type="ECO:0000256" key="3">
    <source>
        <dbReference type="ARBA" id="ARBA00023125"/>
    </source>
</evidence>
<keyword evidence="4" id="KW-0804">Transcription</keyword>
<dbReference type="Pfam" id="PF00126">
    <property type="entry name" value="HTH_1"/>
    <property type="match status" value="1"/>
</dbReference>
<dbReference type="SUPFAM" id="SSF53850">
    <property type="entry name" value="Periplasmic binding protein-like II"/>
    <property type="match status" value="1"/>
</dbReference>
<reference evidence="6 7" key="1">
    <citation type="submission" date="2018-08" db="EMBL/GenBank/DDBJ databases">
        <title>Paraburkholderia sp. DHOM06 isolated from forest soil.</title>
        <authorList>
            <person name="Gao Z.-H."/>
            <person name="Qiu L.-H."/>
        </authorList>
    </citation>
    <scope>NUCLEOTIDE SEQUENCE [LARGE SCALE GENOMIC DNA]</scope>
    <source>
        <strain evidence="6 7">DHOM06</strain>
    </source>
</reference>